<comment type="caution">
    <text evidence="1">The sequence shown here is derived from an EMBL/GenBank/DDBJ whole genome shotgun (WGS) entry which is preliminary data.</text>
</comment>
<reference evidence="2" key="1">
    <citation type="submission" date="2018-09" db="EMBL/GenBank/DDBJ databases">
        <authorList>
            <person name="Livingstone P.G."/>
            <person name="Whitworth D.E."/>
        </authorList>
    </citation>
    <scope>NUCLEOTIDE SEQUENCE [LARGE SCALE GENOMIC DNA]</scope>
    <source>
        <strain evidence="2">CA040B</strain>
    </source>
</reference>
<keyword evidence="2" id="KW-1185">Reference proteome</keyword>
<organism evidence="1 2">
    <name type="scientific">Corallococcus sicarius</name>
    <dbReference type="NCBI Taxonomy" id="2316726"/>
    <lineage>
        <taxon>Bacteria</taxon>
        <taxon>Pseudomonadati</taxon>
        <taxon>Myxococcota</taxon>
        <taxon>Myxococcia</taxon>
        <taxon>Myxococcales</taxon>
        <taxon>Cystobacterineae</taxon>
        <taxon>Myxococcaceae</taxon>
        <taxon>Corallococcus</taxon>
    </lineage>
</organism>
<accession>A0A3A8N712</accession>
<proteinExistence type="predicted"/>
<dbReference type="EMBL" id="RAWG01000138">
    <property type="protein sequence ID" value="RKH40217.1"/>
    <property type="molecule type" value="Genomic_DNA"/>
</dbReference>
<name>A0A3A8N712_9BACT</name>
<evidence type="ECO:0000313" key="2">
    <source>
        <dbReference type="Proteomes" id="UP000273405"/>
    </source>
</evidence>
<sequence length="103" mass="11452">MFLALVVAVAALGMASGPYWLFLSRSDLGVPRGFYKCGVSDEPGRRVRECVIGADGVILVEERFVDGTVRRSWLAHGRFECIREVIEPGGVKRVQQLCPQSQW</sequence>
<gene>
    <name evidence="1" type="ORF">D7X12_21445</name>
</gene>
<dbReference type="AlphaFoldDB" id="A0A3A8N712"/>
<protein>
    <submittedName>
        <fullName evidence="1">Uncharacterized protein</fullName>
    </submittedName>
</protein>
<dbReference type="Proteomes" id="UP000273405">
    <property type="component" value="Unassembled WGS sequence"/>
</dbReference>
<evidence type="ECO:0000313" key="1">
    <source>
        <dbReference type="EMBL" id="RKH40217.1"/>
    </source>
</evidence>